<dbReference type="Proteomes" id="UP000186817">
    <property type="component" value="Unassembled WGS sequence"/>
</dbReference>
<reference evidence="4 5" key="1">
    <citation type="submission" date="2016-02" db="EMBL/GenBank/DDBJ databases">
        <title>Genome analysis of coral dinoflagellate symbionts highlights evolutionary adaptations to a symbiotic lifestyle.</title>
        <authorList>
            <person name="Aranda M."/>
            <person name="Li Y."/>
            <person name="Liew Y.J."/>
            <person name="Baumgarten S."/>
            <person name="Simakov O."/>
            <person name="Wilson M."/>
            <person name="Piel J."/>
            <person name="Ashoor H."/>
            <person name="Bougouffa S."/>
            <person name="Bajic V.B."/>
            <person name="Ryu T."/>
            <person name="Ravasi T."/>
            <person name="Bayer T."/>
            <person name="Micklem G."/>
            <person name="Kim H."/>
            <person name="Bhak J."/>
            <person name="Lajeunesse T.C."/>
            <person name="Voolstra C.R."/>
        </authorList>
    </citation>
    <scope>NUCLEOTIDE SEQUENCE [LARGE SCALE GENOMIC DNA]</scope>
    <source>
        <strain evidence="4 5">CCMP2467</strain>
    </source>
</reference>
<dbReference type="GO" id="GO:0008270">
    <property type="term" value="F:zinc ion binding"/>
    <property type="evidence" value="ECO:0007669"/>
    <property type="project" value="UniProtKB-KW"/>
</dbReference>
<dbReference type="InterPro" id="IPR036875">
    <property type="entry name" value="Znf_CCHC_sf"/>
</dbReference>
<dbReference type="GO" id="GO:0003676">
    <property type="term" value="F:nucleic acid binding"/>
    <property type="evidence" value="ECO:0007669"/>
    <property type="project" value="InterPro"/>
</dbReference>
<evidence type="ECO:0000259" key="3">
    <source>
        <dbReference type="PROSITE" id="PS50158"/>
    </source>
</evidence>
<keyword evidence="1" id="KW-0479">Metal-binding</keyword>
<sequence length="652" mass="71723">MRLSPEDASRTVPCVSNYFAQAVAIDEDHFSTSAQGGATSTSSVVWVRELIRKDGKITAKLRPKEEGFQAEDEPERAFKGAQLNDVDDLATAIKQTDPDLRDIAARKIDIYLQEAGAWKRVELASTPLRQAKLLRLFAVAANLKGAIYVCPSFCTVSQATPRLDQACYRNGSVCSVSDEGGSSSITDVFCAAALLDFQEQRPMPALVKSSFTEFLDAVPDARDDLPVQAIQIYVDGSSITAGCQPPLEELQFNLLGAYNAMTVASAAQRESLEVSRGSGAWLLATLQQILLGCCSQRVWHGVEKTAVHSRSSEINYWTEYVEAISSWLALLDDFYPVELYRASITDSVVRQDALEKAWSGCCALNLEFGIQSRMEASAIRESVLNYRPGKHLHRPLDIYRAVEAELLKTDRNLNSYPSVRLSEAEKVMLHFRCMPESCKHYVLLHGKSETLDQVLASIKFYDSHLRLIGYEKEMGKAAWSDELVAAFEKGKGKGKKGKGKEKGKDKNKGKDRESASPDKKGKGKGEKGRSQSASPSKGKCFNCGEKGHFARDCPKPRRSENAEAKAAAKAKAKSAVSASRDNGACGREFFAKFFMNSSMIDMVFLQNGMIRESLNNHSMGMIVLMVFGMSAEPLNNHSMGMIVFLNSNSVVN</sequence>
<dbReference type="Pfam" id="PF00098">
    <property type="entry name" value="zf-CCHC"/>
    <property type="match status" value="1"/>
</dbReference>
<feature type="region of interest" description="Disordered" evidence="2">
    <location>
        <begin position="490"/>
        <end position="539"/>
    </location>
</feature>
<evidence type="ECO:0000313" key="4">
    <source>
        <dbReference type="EMBL" id="OLP95597.1"/>
    </source>
</evidence>
<keyword evidence="1" id="KW-0862">Zinc</keyword>
<keyword evidence="1" id="KW-0863">Zinc-finger</keyword>
<keyword evidence="5" id="KW-1185">Reference proteome</keyword>
<dbReference type="AlphaFoldDB" id="A0A1Q9DK75"/>
<feature type="domain" description="CCHC-type" evidence="3">
    <location>
        <begin position="539"/>
        <end position="555"/>
    </location>
</feature>
<evidence type="ECO:0000256" key="1">
    <source>
        <dbReference type="PROSITE-ProRule" id="PRU00047"/>
    </source>
</evidence>
<dbReference type="SMART" id="SM00343">
    <property type="entry name" value="ZnF_C2HC"/>
    <property type="match status" value="1"/>
</dbReference>
<feature type="compositionally biased region" description="Basic and acidic residues" evidence="2">
    <location>
        <begin position="500"/>
        <end position="529"/>
    </location>
</feature>
<evidence type="ECO:0000313" key="5">
    <source>
        <dbReference type="Proteomes" id="UP000186817"/>
    </source>
</evidence>
<comment type="caution">
    <text evidence="4">The sequence shown here is derived from an EMBL/GenBank/DDBJ whole genome shotgun (WGS) entry which is preliminary data.</text>
</comment>
<name>A0A1Q9DK75_SYMMI</name>
<dbReference type="InterPro" id="IPR001878">
    <property type="entry name" value="Znf_CCHC"/>
</dbReference>
<dbReference type="SUPFAM" id="SSF57756">
    <property type="entry name" value="Retrovirus zinc finger-like domains"/>
    <property type="match status" value="1"/>
</dbReference>
<dbReference type="PROSITE" id="PS50158">
    <property type="entry name" value="ZF_CCHC"/>
    <property type="match status" value="1"/>
</dbReference>
<accession>A0A1Q9DK75</accession>
<dbReference type="EMBL" id="LSRX01000497">
    <property type="protein sequence ID" value="OLP95597.1"/>
    <property type="molecule type" value="Genomic_DNA"/>
</dbReference>
<dbReference type="Gene3D" id="4.10.60.10">
    <property type="entry name" value="Zinc finger, CCHC-type"/>
    <property type="match status" value="1"/>
</dbReference>
<evidence type="ECO:0000256" key="2">
    <source>
        <dbReference type="SAM" id="MobiDB-lite"/>
    </source>
</evidence>
<proteinExistence type="predicted"/>
<gene>
    <name evidence="4" type="ORF">AK812_SmicGene22251</name>
</gene>
<organism evidence="4 5">
    <name type="scientific">Symbiodinium microadriaticum</name>
    <name type="common">Dinoflagellate</name>
    <name type="synonym">Zooxanthella microadriatica</name>
    <dbReference type="NCBI Taxonomy" id="2951"/>
    <lineage>
        <taxon>Eukaryota</taxon>
        <taxon>Sar</taxon>
        <taxon>Alveolata</taxon>
        <taxon>Dinophyceae</taxon>
        <taxon>Suessiales</taxon>
        <taxon>Symbiodiniaceae</taxon>
        <taxon>Symbiodinium</taxon>
    </lineage>
</organism>
<protein>
    <recommendedName>
        <fullName evidence="3">CCHC-type domain-containing protein</fullName>
    </recommendedName>
</protein>